<dbReference type="RefSeq" id="WP_249709297.1">
    <property type="nucleotide sequence ID" value="NZ_JAMFMB010000009.1"/>
</dbReference>
<dbReference type="EMBL" id="JAMFMB010000009">
    <property type="protein sequence ID" value="MCL6283717.1"/>
    <property type="molecule type" value="Genomic_DNA"/>
</dbReference>
<keyword evidence="3" id="KW-1185">Reference proteome</keyword>
<proteinExistence type="predicted"/>
<evidence type="ECO:0000256" key="1">
    <source>
        <dbReference type="SAM" id="MobiDB-lite"/>
    </source>
</evidence>
<feature type="region of interest" description="Disordered" evidence="1">
    <location>
        <begin position="34"/>
        <end position="60"/>
    </location>
</feature>
<organism evidence="2 3">
    <name type="scientific">Ruegeria spongiae</name>
    <dbReference type="NCBI Taxonomy" id="2942209"/>
    <lineage>
        <taxon>Bacteria</taxon>
        <taxon>Pseudomonadati</taxon>
        <taxon>Pseudomonadota</taxon>
        <taxon>Alphaproteobacteria</taxon>
        <taxon>Rhodobacterales</taxon>
        <taxon>Roseobacteraceae</taxon>
        <taxon>Ruegeria</taxon>
    </lineage>
</organism>
<dbReference type="Proteomes" id="UP001203880">
    <property type="component" value="Unassembled WGS sequence"/>
</dbReference>
<accession>A0ABT0Q1N6</accession>
<feature type="compositionally biased region" description="Polar residues" evidence="1">
    <location>
        <begin position="42"/>
        <end position="60"/>
    </location>
</feature>
<sequence>MRTLQTLAFGHVADAATVCICGTFIVATKRKSPKQPFDSANLAETETVNSPQLDPTTQTRTNPPFALAAIAVAAMARGRGVVFAALQALSSDRSFAAAVLARPETALSLRLARTIEERTLPTLGFANSLTPHSLARAARLS</sequence>
<protein>
    <submittedName>
        <fullName evidence="2">Uncharacterized protein</fullName>
    </submittedName>
</protein>
<evidence type="ECO:0000313" key="2">
    <source>
        <dbReference type="EMBL" id="MCL6283717.1"/>
    </source>
</evidence>
<name>A0ABT0Q1N6_9RHOB</name>
<reference evidence="2" key="1">
    <citation type="submission" date="2022-05" db="EMBL/GenBank/DDBJ databases">
        <authorList>
            <person name="Park J.-S."/>
        </authorList>
    </citation>
    <scope>NUCLEOTIDE SEQUENCE</scope>
    <source>
        <strain evidence="2">2012CJ41-6</strain>
    </source>
</reference>
<evidence type="ECO:0000313" key="3">
    <source>
        <dbReference type="Proteomes" id="UP001203880"/>
    </source>
</evidence>
<comment type="caution">
    <text evidence="2">The sequence shown here is derived from an EMBL/GenBank/DDBJ whole genome shotgun (WGS) entry which is preliminary data.</text>
</comment>
<gene>
    <name evidence="2" type="ORF">M3P21_09260</name>
</gene>